<evidence type="ECO:0000256" key="4">
    <source>
        <dbReference type="ARBA" id="ARBA00023180"/>
    </source>
</evidence>
<evidence type="ECO:0000313" key="6">
    <source>
        <dbReference type="EMBL" id="CAG5941269.1"/>
    </source>
</evidence>
<dbReference type="PANTHER" id="PTHR11967">
    <property type="entry name" value="ALPHA-1-ACID GLYCOPROTEIN"/>
    <property type="match status" value="1"/>
</dbReference>
<dbReference type="AlphaFoldDB" id="A0A8S4B7V5"/>
<dbReference type="SUPFAM" id="SSF50814">
    <property type="entry name" value="Lipocalins"/>
    <property type="match status" value="1"/>
</dbReference>
<evidence type="ECO:0000256" key="5">
    <source>
        <dbReference type="SAM" id="SignalP"/>
    </source>
</evidence>
<dbReference type="Gene3D" id="2.40.128.20">
    <property type="match status" value="1"/>
</dbReference>
<organism evidence="6 7">
    <name type="scientific">Menidia menidia</name>
    <name type="common">Atlantic silverside</name>
    <dbReference type="NCBI Taxonomy" id="238744"/>
    <lineage>
        <taxon>Eukaryota</taxon>
        <taxon>Metazoa</taxon>
        <taxon>Chordata</taxon>
        <taxon>Craniata</taxon>
        <taxon>Vertebrata</taxon>
        <taxon>Euteleostomi</taxon>
        <taxon>Actinopterygii</taxon>
        <taxon>Neopterygii</taxon>
        <taxon>Teleostei</taxon>
        <taxon>Neoteleostei</taxon>
        <taxon>Acanthomorphata</taxon>
        <taxon>Ovalentaria</taxon>
        <taxon>Atherinomorphae</taxon>
        <taxon>Atheriniformes</taxon>
        <taxon>Atherinopsidae</taxon>
        <taxon>Menidiinae</taxon>
        <taxon>Menidia</taxon>
    </lineage>
</organism>
<comment type="caution">
    <text evidence="6">The sequence shown here is derived from an EMBL/GenBank/DDBJ whole genome shotgun (WGS) entry which is preliminary data.</text>
</comment>
<dbReference type="PANTHER" id="PTHR11967:SF2">
    <property type="entry name" value="ALPHA-1-ACID GLYCOPROTEIN 1"/>
    <property type="match status" value="1"/>
</dbReference>
<dbReference type="InterPro" id="IPR012674">
    <property type="entry name" value="Calycin"/>
</dbReference>
<keyword evidence="2" id="KW-0964">Secreted</keyword>
<dbReference type="Proteomes" id="UP000677803">
    <property type="component" value="Unassembled WGS sequence"/>
</dbReference>
<evidence type="ECO:0000256" key="2">
    <source>
        <dbReference type="ARBA" id="ARBA00022525"/>
    </source>
</evidence>
<keyword evidence="3 5" id="KW-0732">Signal</keyword>
<dbReference type="GO" id="GO:0005576">
    <property type="term" value="C:extracellular region"/>
    <property type="evidence" value="ECO:0007669"/>
    <property type="project" value="UniProtKB-SubCell"/>
</dbReference>
<keyword evidence="4" id="KW-0325">Glycoprotein</keyword>
<dbReference type="OrthoDB" id="8928962at2759"/>
<reference evidence="6" key="1">
    <citation type="submission" date="2021-05" db="EMBL/GenBank/DDBJ databases">
        <authorList>
            <person name="Tigano A."/>
        </authorList>
    </citation>
    <scope>NUCLEOTIDE SEQUENCE</scope>
</reference>
<evidence type="ECO:0000256" key="3">
    <source>
        <dbReference type="ARBA" id="ARBA00022729"/>
    </source>
</evidence>
<feature type="chain" id="PRO_5035735443" evidence="5">
    <location>
        <begin position="20"/>
        <end position="240"/>
    </location>
</feature>
<name>A0A8S4B7V5_9TELE</name>
<gene>
    <name evidence="6" type="ORF">MMEN_LOCUS13932</name>
</gene>
<keyword evidence="7" id="KW-1185">Reference proteome</keyword>
<dbReference type="EMBL" id="CAJRST010016668">
    <property type="protein sequence ID" value="CAG5941269.1"/>
    <property type="molecule type" value="Genomic_DNA"/>
</dbReference>
<evidence type="ECO:0000313" key="7">
    <source>
        <dbReference type="Proteomes" id="UP000677803"/>
    </source>
</evidence>
<evidence type="ECO:0000256" key="1">
    <source>
        <dbReference type="ARBA" id="ARBA00004613"/>
    </source>
</evidence>
<accession>A0A8S4B7V5</accession>
<protein>
    <submittedName>
        <fullName evidence="6">(Atlantic silverside) hypothetical protein</fullName>
    </submittedName>
</protein>
<sequence length="240" mass="26611">MEFVYASLAVFSLLSFGQSAPVTSCESLTQRLEIPGREQLLGRWTYIAESTNLPGSKVLTKMFAETSWWNLTAANRIDVLTVFQNTKMMGRCFSVTSSFTLENSTFHSEKPYEATSVLLSTGCPDCMVMYSNYTLGRSSYSSLQLLSRRSKISAAELTEFSRQLECLSLPSAAVMDPEKGFCPDPSLHPDAPTIDLTNSFNTMGSNDWILIDKFFRSGEGVKTLIDMIKTFTGAEGKTNQ</sequence>
<proteinExistence type="predicted"/>
<feature type="signal peptide" evidence="5">
    <location>
        <begin position="1"/>
        <end position="19"/>
    </location>
</feature>
<comment type="subcellular location">
    <subcellularLocation>
        <location evidence="1">Secreted</location>
    </subcellularLocation>
</comment>